<evidence type="ECO:0000256" key="1">
    <source>
        <dbReference type="SAM" id="MobiDB-lite"/>
    </source>
</evidence>
<dbReference type="AlphaFoldDB" id="A0A2T2NQU9"/>
<protein>
    <submittedName>
        <fullName evidence="2">Uncharacterized protein</fullName>
    </submittedName>
</protein>
<feature type="compositionally biased region" description="Basic residues" evidence="1">
    <location>
        <begin position="126"/>
        <end position="142"/>
    </location>
</feature>
<feature type="region of interest" description="Disordered" evidence="1">
    <location>
        <begin position="126"/>
        <end position="146"/>
    </location>
</feature>
<name>A0A2T2NQU9_CORCC</name>
<dbReference type="EMBL" id="KZ678134">
    <property type="protein sequence ID" value="PSN67801.1"/>
    <property type="molecule type" value="Genomic_DNA"/>
</dbReference>
<accession>A0A2T2NQU9</accession>
<evidence type="ECO:0000313" key="3">
    <source>
        <dbReference type="Proteomes" id="UP000240883"/>
    </source>
</evidence>
<feature type="region of interest" description="Disordered" evidence="1">
    <location>
        <begin position="44"/>
        <end position="103"/>
    </location>
</feature>
<feature type="compositionally biased region" description="Basic and acidic residues" evidence="1">
    <location>
        <begin position="77"/>
        <end position="103"/>
    </location>
</feature>
<keyword evidence="3" id="KW-1185">Reference proteome</keyword>
<reference evidence="2 3" key="1">
    <citation type="journal article" date="2018" name="Front. Microbiol.">
        <title>Genome-Wide Analysis of Corynespora cassiicola Leaf Fall Disease Putative Effectors.</title>
        <authorList>
            <person name="Lopez D."/>
            <person name="Ribeiro S."/>
            <person name="Label P."/>
            <person name="Fumanal B."/>
            <person name="Venisse J.S."/>
            <person name="Kohler A."/>
            <person name="de Oliveira R.R."/>
            <person name="Labutti K."/>
            <person name="Lipzen A."/>
            <person name="Lail K."/>
            <person name="Bauer D."/>
            <person name="Ohm R.A."/>
            <person name="Barry K.W."/>
            <person name="Spatafora J."/>
            <person name="Grigoriev I.V."/>
            <person name="Martin F.M."/>
            <person name="Pujade-Renaud V."/>
        </authorList>
    </citation>
    <scope>NUCLEOTIDE SEQUENCE [LARGE SCALE GENOMIC DNA]</scope>
    <source>
        <strain evidence="2 3">Philippines</strain>
    </source>
</reference>
<gene>
    <name evidence="2" type="ORF">BS50DRAFT_349022</name>
</gene>
<evidence type="ECO:0000313" key="2">
    <source>
        <dbReference type="EMBL" id="PSN67801.1"/>
    </source>
</evidence>
<organism evidence="2 3">
    <name type="scientific">Corynespora cassiicola Philippines</name>
    <dbReference type="NCBI Taxonomy" id="1448308"/>
    <lineage>
        <taxon>Eukaryota</taxon>
        <taxon>Fungi</taxon>
        <taxon>Dikarya</taxon>
        <taxon>Ascomycota</taxon>
        <taxon>Pezizomycotina</taxon>
        <taxon>Dothideomycetes</taxon>
        <taxon>Pleosporomycetidae</taxon>
        <taxon>Pleosporales</taxon>
        <taxon>Corynesporascaceae</taxon>
        <taxon>Corynespora</taxon>
    </lineage>
</organism>
<sequence length="186" mass="21238">MIYNSILYRHAHEYSNAIDSDNHLPKPLFYAQRKKNIRKIPRLTPRATPTDLHPNIASPRLIPTSQPAHHRGKQRPIHKENGHGKPKTDIHTCNKPPDPQKRPNWEVPAIFSNGQYSYLPPIHLYARNHPRPPKQKRPRRPTLRPLNSPSIALHARLLAHPPKARAAPIPAWSLPTTCRPVSATAR</sequence>
<dbReference type="Proteomes" id="UP000240883">
    <property type="component" value="Unassembled WGS sequence"/>
</dbReference>
<proteinExistence type="predicted"/>